<dbReference type="PANTHER" id="PTHR23513:SF9">
    <property type="entry name" value="ENTEROBACTIN EXPORTER ENTS"/>
    <property type="match status" value="1"/>
</dbReference>
<evidence type="ECO:0000256" key="1">
    <source>
        <dbReference type="ARBA" id="ARBA00004429"/>
    </source>
</evidence>
<keyword evidence="12" id="KW-1185">Reference proteome</keyword>
<feature type="transmembrane region" description="Helical" evidence="9">
    <location>
        <begin position="275"/>
        <end position="294"/>
    </location>
</feature>
<evidence type="ECO:0000256" key="5">
    <source>
        <dbReference type="ARBA" id="ARBA00022989"/>
    </source>
</evidence>
<dbReference type="Gene3D" id="1.20.1250.20">
    <property type="entry name" value="MFS general substrate transporter like domains"/>
    <property type="match status" value="1"/>
</dbReference>
<dbReference type="GO" id="GO:0005886">
    <property type="term" value="C:plasma membrane"/>
    <property type="evidence" value="ECO:0007669"/>
    <property type="project" value="UniProtKB-SubCell"/>
</dbReference>
<feature type="transmembrane region" description="Helical" evidence="9">
    <location>
        <begin position="300"/>
        <end position="322"/>
    </location>
</feature>
<feature type="transmembrane region" description="Helical" evidence="9">
    <location>
        <begin position="249"/>
        <end position="268"/>
    </location>
</feature>
<comment type="caution">
    <text evidence="11">The sequence shown here is derived from an EMBL/GenBank/DDBJ whole genome shotgun (WGS) entry which is preliminary data.</text>
</comment>
<dbReference type="PANTHER" id="PTHR23513">
    <property type="entry name" value="INTEGRAL MEMBRANE EFFLUX PROTEIN-RELATED"/>
    <property type="match status" value="1"/>
</dbReference>
<gene>
    <name evidence="11" type="ORF">FRX94_01475</name>
</gene>
<dbReference type="OrthoDB" id="3177993at2"/>
<feature type="transmembrane region" description="Helical" evidence="9">
    <location>
        <begin position="206"/>
        <end position="229"/>
    </location>
</feature>
<evidence type="ECO:0000256" key="6">
    <source>
        <dbReference type="ARBA" id="ARBA00023136"/>
    </source>
</evidence>
<feature type="transmembrane region" description="Helical" evidence="9">
    <location>
        <begin position="362"/>
        <end position="382"/>
    </location>
</feature>
<dbReference type="InterPro" id="IPR011701">
    <property type="entry name" value="MFS"/>
</dbReference>
<keyword evidence="2" id="KW-0813">Transport</keyword>
<accession>A0A5C5URS8</accession>
<feature type="transmembrane region" description="Helical" evidence="9">
    <location>
        <begin position="97"/>
        <end position="119"/>
    </location>
</feature>
<dbReference type="PROSITE" id="PS50850">
    <property type="entry name" value="MFS"/>
    <property type="match status" value="1"/>
</dbReference>
<evidence type="ECO:0000256" key="7">
    <source>
        <dbReference type="ARBA" id="ARBA00038075"/>
    </source>
</evidence>
<organism evidence="11 12">
    <name type="scientific">Corynebacterium canis</name>
    <dbReference type="NCBI Taxonomy" id="679663"/>
    <lineage>
        <taxon>Bacteria</taxon>
        <taxon>Bacillati</taxon>
        <taxon>Actinomycetota</taxon>
        <taxon>Actinomycetes</taxon>
        <taxon>Mycobacteriales</taxon>
        <taxon>Corynebacteriaceae</taxon>
        <taxon>Corynebacterium</taxon>
    </lineage>
</organism>
<feature type="transmembrane region" description="Helical" evidence="9">
    <location>
        <begin position="166"/>
        <end position="185"/>
    </location>
</feature>
<dbReference type="SUPFAM" id="SSF103473">
    <property type="entry name" value="MFS general substrate transporter"/>
    <property type="match status" value="1"/>
</dbReference>
<feature type="transmembrane region" description="Helical" evidence="9">
    <location>
        <begin position="69"/>
        <end position="91"/>
    </location>
</feature>
<dbReference type="Proteomes" id="UP000320791">
    <property type="component" value="Unassembled WGS sequence"/>
</dbReference>
<dbReference type="EMBL" id="VOHM01000002">
    <property type="protein sequence ID" value="TWT28886.1"/>
    <property type="molecule type" value="Genomic_DNA"/>
</dbReference>
<evidence type="ECO:0000256" key="2">
    <source>
        <dbReference type="ARBA" id="ARBA00022448"/>
    </source>
</evidence>
<evidence type="ECO:0000259" key="10">
    <source>
        <dbReference type="PROSITE" id="PS50850"/>
    </source>
</evidence>
<dbReference type="GO" id="GO:0022857">
    <property type="term" value="F:transmembrane transporter activity"/>
    <property type="evidence" value="ECO:0007669"/>
    <property type="project" value="InterPro"/>
</dbReference>
<keyword evidence="6 9" id="KW-0472">Membrane</keyword>
<feature type="transmembrane region" description="Helical" evidence="9">
    <location>
        <begin position="37"/>
        <end position="57"/>
    </location>
</feature>
<keyword evidence="3" id="KW-1003">Cell membrane</keyword>
<feature type="transmembrane region" description="Helical" evidence="9">
    <location>
        <begin position="334"/>
        <end position="356"/>
    </location>
</feature>
<dbReference type="AlphaFoldDB" id="A0A5C5URS8"/>
<comment type="subcellular location">
    <subcellularLocation>
        <location evidence="1">Cell inner membrane</location>
        <topology evidence="1">Multi-pass membrane protein</topology>
    </subcellularLocation>
</comment>
<evidence type="ECO:0000256" key="9">
    <source>
        <dbReference type="SAM" id="Phobius"/>
    </source>
</evidence>
<comment type="similarity">
    <text evidence="7">Belongs to the major facilitator superfamily. Drug:H(+) antiporter-3 (DHA3) (TC 2.A.1.21) family.</text>
</comment>
<reference evidence="11 12" key="1">
    <citation type="submission" date="2019-08" db="EMBL/GenBank/DDBJ databases">
        <authorList>
            <person name="Lei W."/>
        </authorList>
    </citation>
    <scope>NUCLEOTIDE SEQUENCE [LARGE SCALE GENOMIC DNA]</scope>
    <source>
        <strain evidence="11 12">CCUG 58627</strain>
    </source>
</reference>
<dbReference type="CDD" id="cd06173">
    <property type="entry name" value="MFS_MefA_like"/>
    <property type="match status" value="1"/>
</dbReference>
<evidence type="ECO:0000256" key="3">
    <source>
        <dbReference type="ARBA" id="ARBA00022475"/>
    </source>
</evidence>
<evidence type="ECO:0000256" key="8">
    <source>
        <dbReference type="ARBA" id="ARBA00040914"/>
    </source>
</evidence>
<name>A0A5C5URS8_9CORY</name>
<sequence length="391" mass="40940">MKTAWLYLASAGTSLLGNSVAMVVWPWLVLQRTGDPAAAGVVATAIAVPSLLFAFYGGHLIDRVGRKPMSVISDVISGLSVVALIAVDTWAGLNLGWFIVIGILGAIGDVPGMAARAALAGDVAYTSGKSLDMLSGINQTLMGIAMFLGPSLAGILLANLPINQVLWITAGCSLLAALLTALMRLTKDPGAEVMEEDSSIKAWLTVLRIPVIRLLAVALAISAVLVTPYLMLLVPAHFQAIDNPTMMGFVHSAYAVGMIIGGSIIAAIGSDNRRMVWFSTMMLFTLGFICLGFLQYSWIVLLGMAVAGVAGGIVGPLQMIVVTESIADNLRGRAFSLFSAIGQMASPVGFAITTILLTQVSIYTMAVILAVAWVVASIYLALRGKLFAEPA</sequence>
<dbReference type="InterPro" id="IPR020846">
    <property type="entry name" value="MFS_dom"/>
</dbReference>
<proteinExistence type="inferred from homology"/>
<evidence type="ECO:0000256" key="4">
    <source>
        <dbReference type="ARBA" id="ARBA00022692"/>
    </source>
</evidence>
<keyword evidence="5 9" id="KW-1133">Transmembrane helix</keyword>
<dbReference type="Pfam" id="PF07690">
    <property type="entry name" value="MFS_1"/>
    <property type="match status" value="1"/>
</dbReference>
<evidence type="ECO:0000313" key="11">
    <source>
        <dbReference type="EMBL" id="TWT28886.1"/>
    </source>
</evidence>
<feature type="domain" description="Major facilitator superfamily (MFS) profile" evidence="10">
    <location>
        <begin position="1"/>
        <end position="385"/>
    </location>
</feature>
<dbReference type="RefSeq" id="WP_146323341.1">
    <property type="nucleotide sequence ID" value="NZ_BAABLR010000075.1"/>
</dbReference>
<protein>
    <recommendedName>
        <fullName evidence="8">Multidrug efflux pump Tap</fullName>
    </recommendedName>
</protein>
<evidence type="ECO:0000313" key="12">
    <source>
        <dbReference type="Proteomes" id="UP000320791"/>
    </source>
</evidence>
<dbReference type="InterPro" id="IPR036259">
    <property type="entry name" value="MFS_trans_sf"/>
</dbReference>
<keyword evidence="4 9" id="KW-0812">Transmembrane</keyword>
<feature type="transmembrane region" description="Helical" evidence="9">
    <location>
        <begin position="140"/>
        <end position="160"/>
    </location>
</feature>